<dbReference type="AlphaFoldDB" id="A0A1R3SZU8"/>
<dbReference type="EMBL" id="LT605205">
    <property type="protein sequence ID" value="SCD20430.1"/>
    <property type="molecule type" value="Genomic_DNA"/>
</dbReference>
<dbReference type="KEGG" id="psac:PSM36_1610"/>
<name>A0A1R3SZU8_9BACT</name>
<protein>
    <submittedName>
        <fullName evidence="1">Uncharacterized protein</fullName>
    </submittedName>
</protein>
<dbReference type="STRING" id="1642647.PSM36_1610"/>
<proteinExistence type="predicted"/>
<evidence type="ECO:0000313" key="1">
    <source>
        <dbReference type="EMBL" id="SCD20430.1"/>
    </source>
</evidence>
<organism evidence="1 2">
    <name type="scientific">Proteiniphilum saccharofermentans</name>
    <dbReference type="NCBI Taxonomy" id="1642647"/>
    <lineage>
        <taxon>Bacteria</taxon>
        <taxon>Pseudomonadati</taxon>
        <taxon>Bacteroidota</taxon>
        <taxon>Bacteroidia</taxon>
        <taxon>Bacteroidales</taxon>
        <taxon>Dysgonomonadaceae</taxon>
        <taxon>Proteiniphilum</taxon>
    </lineage>
</organism>
<keyword evidence="2" id="KW-1185">Reference proteome</keyword>
<accession>A0A1R3SZU8</accession>
<dbReference type="RefSeq" id="WP_076930459.1">
    <property type="nucleotide sequence ID" value="NZ_LT605205.1"/>
</dbReference>
<reference evidence="2" key="1">
    <citation type="submission" date="2016-08" db="EMBL/GenBank/DDBJ databases">
        <authorList>
            <person name="Wibberg D."/>
        </authorList>
    </citation>
    <scope>NUCLEOTIDE SEQUENCE [LARGE SCALE GENOMIC DNA]</scope>
</reference>
<sequence length="138" mass="16054">MKTVLQLMSIFTVLLLFSCSKENNDELNTKYLNGVWVHTDTKTDTIDFNTRMFTSKKTFELRRGKEKRNGYELPKIGSGIYTYEITGDSIYLRDIISSYGGSLPYYFKMDLNRRSFEIASFAPFTGGLMMNKFKRTDE</sequence>
<evidence type="ECO:0000313" key="2">
    <source>
        <dbReference type="Proteomes" id="UP000187464"/>
    </source>
</evidence>
<gene>
    <name evidence="1" type="ORF">PSM36_1610</name>
</gene>
<dbReference type="Proteomes" id="UP000187464">
    <property type="component" value="Chromosome I"/>
</dbReference>
<dbReference type="PROSITE" id="PS51257">
    <property type="entry name" value="PROKAR_LIPOPROTEIN"/>
    <property type="match status" value="1"/>
</dbReference>